<protein>
    <submittedName>
        <fullName evidence="1 2">Uncharacterized protein</fullName>
    </submittedName>
</protein>
<organism evidence="1 3">
    <name type="scientific">Medicago truncatula</name>
    <name type="common">Barrel medic</name>
    <name type="synonym">Medicago tribuloides</name>
    <dbReference type="NCBI Taxonomy" id="3880"/>
    <lineage>
        <taxon>Eukaryota</taxon>
        <taxon>Viridiplantae</taxon>
        <taxon>Streptophyta</taxon>
        <taxon>Embryophyta</taxon>
        <taxon>Tracheophyta</taxon>
        <taxon>Spermatophyta</taxon>
        <taxon>Magnoliopsida</taxon>
        <taxon>eudicotyledons</taxon>
        <taxon>Gunneridae</taxon>
        <taxon>Pentapetalae</taxon>
        <taxon>rosids</taxon>
        <taxon>fabids</taxon>
        <taxon>Fabales</taxon>
        <taxon>Fabaceae</taxon>
        <taxon>Papilionoideae</taxon>
        <taxon>50 kb inversion clade</taxon>
        <taxon>NPAAA clade</taxon>
        <taxon>Hologalegina</taxon>
        <taxon>IRL clade</taxon>
        <taxon>Trifolieae</taxon>
        <taxon>Medicago</taxon>
    </lineage>
</organism>
<proteinExistence type="predicted"/>
<reference evidence="2" key="3">
    <citation type="submission" date="2015-04" db="UniProtKB">
        <authorList>
            <consortium name="EnsemblPlants"/>
        </authorList>
    </citation>
    <scope>IDENTIFICATION</scope>
    <source>
        <strain evidence="2">cv. Jemalong A17</strain>
    </source>
</reference>
<dbReference type="PaxDb" id="3880-AES78882"/>
<evidence type="ECO:0000313" key="1">
    <source>
        <dbReference type="EMBL" id="AES78882.1"/>
    </source>
</evidence>
<sequence>MGRVTGKYMIIGYGDEEGKTRPHLAPLPCLLKILTFKVVYIDTCEVVDYDMHLRTEKT</sequence>
<name>G7KVV5_MEDTR</name>
<dbReference type="HOGENOM" id="CLU_2982115_0_0_1"/>
<dbReference type="AlphaFoldDB" id="G7KVV5"/>
<evidence type="ECO:0000313" key="3">
    <source>
        <dbReference type="Proteomes" id="UP000002051"/>
    </source>
</evidence>
<dbReference type="Proteomes" id="UP000002051">
    <property type="component" value="Unassembled WGS sequence"/>
</dbReference>
<gene>
    <name evidence="1" type="ordered locus">MTR_7g050570</name>
</gene>
<reference evidence="1 3" key="2">
    <citation type="journal article" date="2014" name="BMC Genomics">
        <title>An improved genome release (version Mt4.0) for the model legume Medicago truncatula.</title>
        <authorList>
            <person name="Tang H."/>
            <person name="Krishnakumar V."/>
            <person name="Bidwell S."/>
            <person name="Rosen B."/>
            <person name="Chan A."/>
            <person name="Zhou S."/>
            <person name="Gentzbittel L."/>
            <person name="Childs K.L."/>
            <person name="Yandell M."/>
            <person name="Gundlach H."/>
            <person name="Mayer K.F."/>
            <person name="Schwartz D.C."/>
            <person name="Town C.D."/>
        </authorList>
    </citation>
    <scope>GENOME REANNOTATION</scope>
    <source>
        <strain evidence="2 3">cv. Jemalong A17</strain>
    </source>
</reference>
<dbReference type="EMBL" id="CM001223">
    <property type="protein sequence ID" value="AES78882.1"/>
    <property type="molecule type" value="Genomic_DNA"/>
</dbReference>
<evidence type="ECO:0000313" key="2">
    <source>
        <dbReference type="EnsemblPlants" id="AES78882"/>
    </source>
</evidence>
<keyword evidence="3" id="KW-1185">Reference proteome</keyword>
<dbReference type="EnsemblPlants" id="AES78882">
    <property type="protein sequence ID" value="AES78882"/>
    <property type="gene ID" value="MTR_7g050570"/>
</dbReference>
<accession>G7KVV5</accession>
<reference evidence="1 3" key="1">
    <citation type="journal article" date="2011" name="Nature">
        <title>The Medicago genome provides insight into the evolution of rhizobial symbioses.</title>
        <authorList>
            <person name="Young N.D."/>
            <person name="Debelle F."/>
            <person name="Oldroyd G.E."/>
            <person name="Geurts R."/>
            <person name="Cannon S.B."/>
            <person name="Udvardi M.K."/>
            <person name="Benedito V.A."/>
            <person name="Mayer K.F."/>
            <person name="Gouzy J."/>
            <person name="Schoof H."/>
            <person name="Van de Peer Y."/>
            <person name="Proost S."/>
            <person name="Cook D.R."/>
            <person name="Meyers B.C."/>
            <person name="Spannagl M."/>
            <person name="Cheung F."/>
            <person name="De Mita S."/>
            <person name="Krishnakumar V."/>
            <person name="Gundlach H."/>
            <person name="Zhou S."/>
            <person name="Mudge J."/>
            <person name="Bharti A.K."/>
            <person name="Murray J.D."/>
            <person name="Naoumkina M.A."/>
            <person name="Rosen B."/>
            <person name="Silverstein K.A."/>
            <person name="Tang H."/>
            <person name="Rombauts S."/>
            <person name="Zhao P.X."/>
            <person name="Zhou P."/>
            <person name="Barbe V."/>
            <person name="Bardou P."/>
            <person name="Bechner M."/>
            <person name="Bellec A."/>
            <person name="Berger A."/>
            <person name="Berges H."/>
            <person name="Bidwell S."/>
            <person name="Bisseling T."/>
            <person name="Choisne N."/>
            <person name="Couloux A."/>
            <person name="Denny R."/>
            <person name="Deshpande S."/>
            <person name="Dai X."/>
            <person name="Doyle J.J."/>
            <person name="Dudez A.M."/>
            <person name="Farmer A.D."/>
            <person name="Fouteau S."/>
            <person name="Franken C."/>
            <person name="Gibelin C."/>
            <person name="Gish J."/>
            <person name="Goldstein S."/>
            <person name="Gonzalez A.J."/>
            <person name="Green P.J."/>
            <person name="Hallab A."/>
            <person name="Hartog M."/>
            <person name="Hua A."/>
            <person name="Humphray S.J."/>
            <person name="Jeong D.H."/>
            <person name="Jing Y."/>
            <person name="Jocker A."/>
            <person name="Kenton S.M."/>
            <person name="Kim D.J."/>
            <person name="Klee K."/>
            <person name="Lai H."/>
            <person name="Lang C."/>
            <person name="Lin S."/>
            <person name="Macmil S.L."/>
            <person name="Magdelenat G."/>
            <person name="Matthews L."/>
            <person name="McCorrison J."/>
            <person name="Monaghan E.L."/>
            <person name="Mun J.H."/>
            <person name="Najar F.Z."/>
            <person name="Nicholson C."/>
            <person name="Noirot C."/>
            <person name="O'Bleness M."/>
            <person name="Paule C.R."/>
            <person name="Poulain J."/>
            <person name="Prion F."/>
            <person name="Qin B."/>
            <person name="Qu C."/>
            <person name="Retzel E.F."/>
            <person name="Riddle C."/>
            <person name="Sallet E."/>
            <person name="Samain S."/>
            <person name="Samson N."/>
            <person name="Sanders I."/>
            <person name="Saurat O."/>
            <person name="Scarpelli C."/>
            <person name="Schiex T."/>
            <person name="Segurens B."/>
            <person name="Severin A.J."/>
            <person name="Sherrier D.J."/>
            <person name="Shi R."/>
            <person name="Sims S."/>
            <person name="Singer S.R."/>
            <person name="Sinharoy S."/>
            <person name="Sterck L."/>
            <person name="Viollet A."/>
            <person name="Wang B.B."/>
            <person name="Wang K."/>
            <person name="Wang M."/>
            <person name="Wang X."/>
            <person name="Warfsmann J."/>
            <person name="Weissenbach J."/>
            <person name="White D.D."/>
            <person name="White J.D."/>
            <person name="Wiley G.B."/>
            <person name="Wincker P."/>
            <person name="Xing Y."/>
            <person name="Yang L."/>
            <person name="Yao Z."/>
            <person name="Ying F."/>
            <person name="Zhai J."/>
            <person name="Zhou L."/>
            <person name="Zuber A."/>
            <person name="Denarie J."/>
            <person name="Dixon R.A."/>
            <person name="May G.D."/>
            <person name="Schwartz D.C."/>
            <person name="Rogers J."/>
            <person name="Quetier F."/>
            <person name="Town C.D."/>
            <person name="Roe B.A."/>
        </authorList>
    </citation>
    <scope>NUCLEOTIDE SEQUENCE [LARGE SCALE GENOMIC DNA]</scope>
    <source>
        <strain evidence="1">A17</strain>
        <strain evidence="2 3">cv. Jemalong A17</strain>
    </source>
</reference>